<organism evidence="1 2">
    <name type="scientific">Monilinia fructicola</name>
    <name type="common">Brown rot fungus</name>
    <name type="synonym">Ciboria fructicola</name>
    <dbReference type="NCBI Taxonomy" id="38448"/>
    <lineage>
        <taxon>Eukaryota</taxon>
        <taxon>Fungi</taxon>
        <taxon>Dikarya</taxon>
        <taxon>Ascomycota</taxon>
        <taxon>Pezizomycotina</taxon>
        <taxon>Leotiomycetes</taxon>
        <taxon>Helotiales</taxon>
        <taxon>Sclerotiniaceae</taxon>
        <taxon>Monilinia</taxon>
    </lineage>
</organism>
<sequence length="172" mass="20320">MLTQLQALRLLKKYFTSSPCPPIMNEIVKGIDHLKSWNPDTAKEYINRAQKEIGKGWKTVTEWWAMVKLERKGKEDEHDLKKVYEDLFRLKGIEPEKRKKRAKTKCDVIGRFFDSMIKKREDEYEKTTAWLVKTKCDAVVQTFESISQAREMKKMRHQMAVMDCLQGQDFLG</sequence>
<evidence type="ECO:0000313" key="1">
    <source>
        <dbReference type="EMBL" id="KAA8564556.1"/>
    </source>
</evidence>
<dbReference type="Proteomes" id="UP000322873">
    <property type="component" value="Unassembled WGS sequence"/>
</dbReference>
<keyword evidence="2" id="KW-1185">Reference proteome</keyword>
<gene>
    <name evidence="1" type="ORF">EYC84_011476</name>
</gene>
<evidence type="ECO:0000313" key="2">
    <source>
        <dbReference type="Proteomes" id="UP000322873"/>
    </source>
</evidence>
<dbReference type="VEuPathDB" id="FungiDB:MFRU_013g01350"/>
<comment type="caution">
    <text evidence="1">The sequence shown here is derived from an EMBL/GenBank/DDBJ whole genome shotgun (WGS) entry which is preliminary data.</text>
</comment>
<dbReference type="AlphaFoldDB" id="A0A5M9JA78"/>
<dbReference type="EMBL" id="VICG01000015">
    <property type="protein sequence ID" value="KAA8564556.1"/>
    <property type="molecule type" value="Genomic_DNA"/>
</dbReference>
<protein>
    <submittedName>
        <fullName evidence="1">Uncharacterized protein</fullName>
    </submittedName>
</protein>
<reference evidence="1 2" key="1">
    <citation type="submission" date="2019-06" db="EMBL/GenBank/DDBJ databases">
        <title>Genome Sequence of the Brown Rot Fungal Pathogen Monilinia fructicola.</title>
        <authorList>
            <person name="De Miccolis Angelini R.M."/>
            <person name="Landi L."/>
            <person name="Abate D."/>
            <person name="Pollastro S."/>
            <person name="Romanazzi G."/>
            <person name="Faretra F."/>
        </authorList>
    </citation>
    <scope>NUCLEOTIDE SEQUENCE [LARGE SCALE GENOMIC DNA]</scope>
    <source>
        <strain evidence="1 2">Mfrc123</strain>
    </source>
</reference>
<proteinExistence type="predicted"/>
<name>A0A5M9JA78_MONFR</name>
<accession>A0A5M9JA78</accession>